<dbReference type="PIRSF" id="PIRSF000451">
    <property type="entry name" value="PKS_III"/>
    <property type="match status" value="1"/>
</dbReference>
<feature type="active site" description="Acyl-thioester intermediate" evidence="4">
    <location>
        <position position="138"/>
    </location>
</feature>
<evidence type="ECO:0000259" key="6">
    <source>
        <dbReference type="Pfam" id="PF02797"/>
    </source>
</evidence>
<evidence type="ECO:0000256" key="1">
    <source>
        <dbReference type="ARBA" id="ARBA00005531"/>
    </source>
</evidence>
<protein>
    <submittedName>
        <fullName evidence="7">1,3,6,8-tetrahydroxynaphthalene synthase</fullName>
    </submittedName>
</protein>
<dbReference type="AlphaFoldDB" id="A0A4R3YMP0"/>
<dbReference type="InterPro" id="IPR001099">
    <property type="entry name" value="Chalcone/stilbene_synt_N"/>
</dbReference>
<dbReference type="SUPFAM" id="SSF53901">
    <property type="entry name" value="Thiolase-like"/>
    <property type="match status" value="2"/>
</dbReference>
<dbReference type="Pfam" id="PF00195">
    <property type="entry name" value="Chal_sti_synt_N"/>
    <property type="match status" value="1"/>
</dbReference>
<gene>
    <name evidence="7" type="ORF">EC912_10781</name>
</gene>
<evidence type="ECO:0000313" key="7">
    <source>
        <dbReference type="EMBL" id="TCV92374.1"/>
    </source>
</evidence>
<evidence type="ECO:0000259" key="5">
    <source>
        <dbReference type="Pfam" id="PF00195"/>
    </source>
</evidence>
<dbReference type="EMBL" id="SMCS01000007">
    <property type="protein sequence ID" value="TCV92374.1"/>
    <property type="molecule type" value="Genomic_DNA"/>
</dbReference>
<dbReference type="GO" id="GO:0016747">
    <property type="term" value="F:acyltransferase activity, transferring groups other than amino-acyl groups"/>
    <property type="evidence" value="ECO:0007669"/>
    <property type="project" value="InterPro"/>
</dbReference>
<dbReference type="RefSeq" id="WP_132145906.1">
    <property type="nucleotide sequence ID" value="NZ_SMCS01000007.1"/>
</dbReference>
<accession>A0A4R3YMP0</accession>
<dbReference type="OrthoDB" id="9786288at2"/>
<dbReference type="Proteomes" id="UP000295645">
    <property type="component" value="Unassembled WGS sequence"/>
</dbReference>
<feature type="domain" description="Chalcone/stilbene synthase C-terminal" evidence="6">
    <location>
        <begin position="214"/>
        <end position="341"/>
    </location>
</feature>
<evidence type="ECO:0000256" key="3">
    <source>
        <dbReference type="ARBA" id="ARBA00023315"/>
    </source>
</evidence>
<evidence type="ECO:0000313" key="8">
    <source>
        <dbReference type="Proteomes" id="UP000295645"/>
    </source>
</evidence>
<comment type="similarity">
    <text evidence="1">Belongs to the thiolase-like superfamily. Chalcone/stilbene synthases family.</text>
</comment>
<keyword evidence="2" id="KW-0808">Transferase</keyword>
<dbReference type="GO" id="GO:0030639">
    <property type="term" value="P:polyketide biosynthetic process"/>
    <property type="evidence" value="ECO:0007669"/>
    <property type="project" value="TreeGrafter"/>
</dbReference>
<dbReference type="InterPro" id="IPR016039">
    <property type="entry name" value="Thiolase-like"/>
</dbReference>
<evidence type="ECO:0000256" key="2">
    <source>
        <dbReference type="ARBA" id="ARBA00022679"/>
    </source>
</evidence>
<dbReference type="Pfam" id="PF02797">
    <property type="entry name" value="Chal_sti_synt_C"/>
    <property type="match status" value="1"/>
</dbReference>
<keyword evidence="3" id="KW-0012">Acyltransferase</keyword>
<sequence length="367" mass="39503">MPILCRPAVAVPEYTVSLDETLALARELHAEHEHLPLVLRLIKNTRVTRRHLVQPIEDTLRHPGFEARNLVYVREARARIPAVVAQALVNADITADRIDAIIYVSCTGFTMPSPTAWMINELGFRNDTRQLPIAQLGCAAGGAAINRAHDFCLAYPGAHVLIVACEFCSLCYQPADLSVGNLLSNGLFGDAVAAAVVRGDGGTGIRLTGNGSRLVLGTEDWISYAVKATGFHFCLDKRVPGTMEQLAPELRAVAAEYGWNAAAMDFYIIHAGGPRILDDLSHFLGVHPDMFRYSRATLTDYGNIASAVVLDALRRLFEAGGVRDGAHGIVAGFGPGITAEITLGSWVTQAPSRVAEVPDFAVKEAVP</sequence>
<dbReference type="InterPro" id="IPR011141">
    <property type="entry name" value="Polyketide_synthase_type-III"/>
</dbReference>
<dbReference type="PANTHER" id="PTHR11877:SF99">
    <property type="entry name" value="1,3,6,8-TETRAHYDROXYNAPHTHALENE SYNTHASE"/>
    <property type="match status" value="1"/>
</dbReference>
<evidence type="ECO:0000256" key="4">
    <source>
        <dbReference type="PIRSR" id="PIRSR000451-1"/>
    </source>
</evidence>
<comment type="caution">
    <text evidence="7">The sequence shown here is derived from an EMBL/GenBank/DDBJ whole genome shotgun (WGS) entry which is preliminary data.</text>
</comment>
<dbReference type="InterPro" id="IPR012328">
    <property type="entry name" value="Chalcone/stilbene_synt_C"/>
</dbReference>
<reference evidence="7 8" key="1">
    <citation type="submission" date="2019-03" db="EMBL/GenBank/DDBJ databases">
        <title>Above-ground endophytic microbial communities from plants in different locations in the United States.</title>
        <authorList>
            <person name="Frank C."/>
        </authorList>
    </citation>
    <scope>NUCLEOTIDE SEQUENCE [LARGE SCALE GENOMIC DNA]</scope>
    <source>
        <strain evidence="7 8">LP_13_YM</strain>
    </source>
</reference>
<proteinExistence type="inferred from homology"/>
<name>A0A4R3YMP0_9GAMM</name>
<dbReference type="PANTHER" id="PTHR11877">
    <property type="entry name" value="HYDROXYMETHYLGLUTARYL-COA SYNTHASE"/>
    <property type="match status" value="1"/>
</dbReference>
<dbReference type="CDD" id="cd00831">
    <property type="entry name" value="CHS_like"/>
    <property type="match status" value="1"/>
</dbReference>
<feature type="domain" description="Chalcone/stilbene synthase N-terminal" evidence="5">
    <location>
        <begin position="87"/>
        <end position="199"/>
    </location>
</feature>
<keyword evidence="8" id="KW-1185">Reference proteome</keyword>
<dbReference type="Gene3D" id="3.40.47.10">
    <property type="match status" value="2"/>
</dbReference>
<organism evidence="7 8">
    <name type="scientific">Luteibacter rhizovicinus</name>
    <dbReference type="NCBI Taxonomy" id="242606"/>
    <lineage>
        <taxon>Bacteria</taxon>
        <taxon>Pseudomonadati</taxon>
        <taxon>Pseudomonadota</taxon>
        <taxon>Gammaproteobacteria</taxon>
        <taxon>Lysobacterales</taxon>
        <taxon>Rhodanobacteraceae</taxon>
        <taxon>Luteibacter</taxon>
    </lineage>
</organism>